<accession>A0ABR4WCH7</accession>
<dbReference type="InterPro" id="IPR013766">
    <property type="entry name" value="Thioredoxin_domain"/>
</dbReference>
<keyword evidence="3" id="KW-1185">Reference proteome</keyword>
<evidence type="ECO:0000259" key="1">
    <source>
        <dbReference type="Pfam" id="PF00085"/>
    </source>
</evidence>
<reference evidence="2 3" key="1">
    <citation type="submission" date="2012-09" db="EMBL/GenBank/DDBJ databases">
        <title>Genome Sequence of alkane-degrading Bacterium Alcanivorax jadensis T9.</title>
        <authorList>
            <person name="Lai Q."/>
            <person name="Shao Z."/>
        </authorList>
    </citation>
    <scope>NUCLEOTIDE SEQUENCE [LARGE SCALE GENOMIC DNA]</scope>
    <source>
        <strain evidence="2 3">T9</strain>
    </source>
</reference>
<sequence length="104" mass="12043">MNYVKSYEEETLNREEVEQRPGTWVLEFGANWCGYCIAAQKDIETVLSPMTEVHHEKIADGPGRPLGRSYRIKLWPTLILIHDGKEIDRVVRPTSAEQIRQLFS</sequence>
<dbReference type="RefSeq" id="WP_035247780.1">
    <property type="nucleotide sequence ID" value="NZ_ARXU01000006.1"/>
</dbReference>
<dbReference type="CDD" id="cd02947">
    <property type="entry name" value="TRX_family"/>
    <property type="match status" value="1"/>
</dbReference>
<dbReference type="InterPro" id="IPR036249">
    <property type="entry name" value="Thioredoxin-like_sf"/>
</dbReference>
<dbReference type="Gene3D" id="3.40.30.10">
    <property type="entry name" value="Glutaredoxin"/>
    <property type="match status" value="1"/>
</dbReference>
<dbReference type="Proteomes" id="UP000029443">
    <property type="component" value="Unassembled WGS sequence"/>
</dbReference>
<gene>
    <name evidence="2" type="ORF">T9A_01964</name>
</gene>
<dbReference type="EMBL" id="ARXU01000006">
    <property type="protein sequence ID" value="KGD61104.1"/>
    <property type="molecule type" value="Genomic_DNA"/>
</dbReference>
<name>A0ABR4WCH7_9GAMM</name>
<dbReference type="SUPFAM" id="SSF52833">
    <property type="entry name" value="Thioredoxin-like"/>
    <property type="match status" value="1"/>
</dbReference>
<comment type="caution">
    <text evidence="2">The sequence shown here is derived from an EMBL/GenBank/DDBJ whole genome shotgun (WGS) entry which is preliminary data.</text>
</comment>
<proteinExistence type="predicted"/>
<evidence type="ECO:0000313" key="2">
    <source>
        <dbReference type="EMBL" id="KGD61104.1"/>
    </source>
</evidence>
<evidence type="ECO:0000313" key="3">
    <source>
        <dbReference type="Proteomes" id="UP000029443"/>
    </source>
</evidence>
<protein>
    <submittedName>
        <fullName evidence="2">Thioredoxin</fullName>
    </submittedName>
</protein>
<organism evidence="2 3">
    <name type="scientific">Alcanivorax jadensis T9</name>
    <dbReference type="NCBI Taxonomy" id="1177181"/>
    <lineage>
        <taxon>Bacteria</taxon>
        <taxon>Pseudomonadati</taxon>
        <taxon>Pseudomonadota</taxon>
        <taxon>Gammaproteobacteria</taxon>
        <taxon>Oceanospirillales</taxon>
        <taxon>Alcanivoracaceae</taxon>
        <taxon>Alcanivorax</taxon>
    </lineage>
</organism>
<feature type="domain" description="Thioredoxin" evidence="1">
    <location>
        <begin position="14"/>
        <end position="101"/>
    </location>
</feature>
<dbReference type="Pfam" id="PF00085">
    <property type="entry name" value="Thioredoxin"/>
    <property type="match status" value="1"/>
</dbReference>